<protein>
    <submittedName>
        <fullName evidence="6">Rubredoxin</fullName>
    </submittedName>
</protein>
<gene>
    <name evidence="6" type="ORF">SAMN05661044_02013</name>
</gene>
<keyword evidence="2" id="KW-0479">Metal-binding</keyword>
<feature type="domain" description="Rubredoxin-like" evidence="5">
    <location>
        <begin position="430"/>
        <end position="480"/>
    </location>
</feature>
<evidence type="ECO:0000256" key="3">
    <source>
        <dbReference type="ARBA" id="ARBA00022982"/>
    </source>
</evidence>
<organism evidence="6 7">
    <name type="scientific">Olivibacter domesticus</name>
    <name type="common">Pseudosphingobacterium domesticum</name>
    <dbReference type="NCBI Taxonomy" id="407022"/>
    <lineage>
        <taxon>Bacteria</taxon>
        <taxon>Pseudomonadati</taxon>
        <taxon>Bacteroidota</taxon>
        <taxon>Sphingobacteriia</taxon>
        <taxon>Sphingobacteriales</taxon>
        <taxon>Sphingobacteriaceae</taxon>
        <taxon>Olivibacter</taxon>
    </lineage>
</organism>
<keyword evidence="7" id="KW-1185">Reference proteome</keyword>
<keyword evidence="4" id="KW-0408">Iron</keyword>
<name>A0A1H7MI41_OLID1</name>
<dbReference type="InterPro" id="IPR024935">
    <property type="entry name" value="Rubredoxin_dom"/>
</dbReference>
<reference evidence="7" key="1">
    <citation type="submission" date="2016-10" db="EMBL/GenBank/DDBJ databases">
        <authorList>
            <person name="Varghese N."/>
            <person name="Submissions S."/>
        </authorList>
    </citation>
    <scope>NUCLEOTIDE SEQUENCE [LARGE SCALE GENOMIC DNA]</scope>
    <source>
        <strain evidence="7">DSM 18733</strain>
    </source>
</reference>
<evidence type="ECO:0000313" key="7">
    <source>
        <dbReference type="Proteomes" id="UP000199421"/>
    </source>
</evidence>
<dbReference type="Proteomes" id="UP000199421">
    <property type="component" value="Unassembled WGS sequence"/>
</dbReference>
<accession>A0A1H7MI41</accession>
<dbReference type="RefSeq" id="WP_238383709.1">
    <property type="nucleotide sequence ID" value="NZ_FOAF01000001.1"/>
</dbReference>
<dbReference type="PROSITE" id="PS50903">
    <property type="entry name" value="RUBREDOXIN_LIKE"/>
    <property type="match status" value="1"/>
</dbReference>
<evidence type="ECO:0000259" key="5">
    <source>
        <dbReference type="PROSITE" id="PS50903"/>
    </source>
</evidence>
<evidence type="ECO:0000256" key="2">
    <source>
        <dbReference type="ARBA" id="ARBA00022723"/>
    </source>
</evidence>
<dbReference type="AlphaFoldDB" id="A0A1H7MI41"/>
<dbReference type="EMBL" id="FOAF01000001">
    <property type="protein sequence ID" value="SEL10781.1"/>
    <property type="molecule type" value="Genomic_DNA"/>
</dbReference>
<dbReference type="GO" id="GO:0005506">
    <property type="term" value="F:iron ion binding"/>
    <property type="evidence" value="ECO:0007669"/>
    <property type="project" value="InterPro"/>
</dbReference>
<keyword evidence="1" id="KW-0813">Transport</keyword>
<dbReference type="STRING" id="407022.SAMN05661044_02013"/>
<evidence type="ECO:0000256" key="1">
    <source>
        <dbReference type="ARBA" id="ARBA00022448"/>
    </source>
</evidence>
<evidence type="ECO:0000256" key="4">
    <source>
        <dbReference type="ARBA" id="ARBA00023004"/>
    </source>
</evidence>
<dbReference type="InterPro" id="IPR024934">
    <property type="entry name" value="Rubredoxin-like_dom"/>
</dbReference>
<dbReference type="SUPFAM" id="SSF57802">
    <property type="entry name" value="Rubredoxin-like"/>
    <property type="match status" value="1"/>
</dbReference>
<dbReference type="Pfam" id="PF00301">
    <property type="entry name" value="Rubredoxin"/>
    <property type="match status" value="1"/>
</dbReference>
<keyword evidence="3" id="KW-0249">Electron transport</keyword>
<evidence type="ECO:0000313" key="6">
    <source>
        <dbReference type="EMBL" id="SEL10781.1"/>
    </source>
</evidence>
<sequence>MKNKQHHIVKINLPGGIISAGNLLQVLKLAHALEITELSFGHRQHLLLEASDAQIRQLQLHIGNNTMEVNADDYPNIMSSYVTDEVFAPYSWLSEGVYKDIIYSFNYAPRLKINIVDREQNLIPFFTGNLNFISSDINNHWYLYVRFPKTNRMFHWPSLIYSGDIAEFSRSIEFIILSEHHLFYNKSDADGHLLVEKLTRKANFNTQPFLQQLLHTDFQLPFYEGINTYSEQKLWLGIYRRKESFPIEFLIALCSLCIERRIGQLYTTPWKSLLIKNILPADRIHWSTLLNKYRMNVRHASNELNWQLEDRCEEALDLKWKLVKAFEEADLRTSKLCFAIKTTKQTGLFGSIVIQKEKTTDGVTLYQVMHTHNFNPNSKQFIHYGSATDIQDLSSLLIHLCHFYYDMHSDLPEKEDQNEKEVRENENNSVEIYACKYCLTQYNPLYGDPQQAIPEGTSFQLLKEYHCPTCDATLADFRPVM</sequence>
<dbReference type="Gene3D" id="2.20.28.10">
    <property type="match status" value="1"/>
</dbReference>
<proteinExistence type="predicted"/>